<organism evidence="1 2">
    <name type="scientific">Undibacterium cyanobacteriorum</name>
    <dbReference type="NCBI Taxonomy" id="3073561"/>
    <lineage>
        <taxon>Bacteria</taxon>
        <taxon>Pseudomonadati</taxon>
        <taxon>Pseudomonadota</taxon>
        <taxon>Betaproteobacteria</taxon>
        <taxon>Burkholderiales</taxon>
        <taxon>Oxalobacteraceae</taxon>
        <taxon>Undibacterium</taxon>
    </lineage>
</organism>
<gene>
    <name evidence="1" type="ORF">RF679_11740</name>
</gene>
<dbReference type="Proteomes" id="UP001181355">
    <property type="component" value="Chromosome"/>
</dbReference>
<sequence length="131" mass="15189">MFSLYKSETHAPQYEDLLICYERDFNADNHEWREVVCRFLEMANEFGYKTIPDHVPPFEPYEDFVKMKYLVNGASVTFATDSLLGLIKVGTDSPDVLLPLWELIGDKVGWLDLGAAPSELAPTKKWWELWK</sequence>
<dbReference type="EMBL" id="CP133720">
    <property type="protein sequence ID" value="WMW79320.1"/>
    <property type="molecule type" value="Genomic_DNA"/>
</dbReference>
<accession>A0ABY9RF93</accession>
<dbReference type="RefSeq" id="WP_309480819.1">
    <property type="nucleotide sequence ID" value="NZ_CP133720.1"/>
</dbReference>
<evidence type="ECO:0000313" key="1">
    <source>
        <dbReference type="EMBL" id="WMW79320.1"/>
    </source>
</evidence>
<protein>
    <submittedName>
        <fullName evidence="1">Uncharacterized protein</fullName>
    </submittedName>
</protein>
<keyword evidence="2" id="KW-1185">Reference proteome</keyword>
<reference evidence="1" key="1">
    <citation type="submission" date="2023-09" db="EMBL/GenBank/DDBJ databases">
        <title>Undibacterium sp. 20NA77.5 isolated from freshwater.</title>
        <authorList>
            <person name="Le V."/>
            <person name="Ko S.-R."/>
            <person name="Ahn C.-Y."/>
            <person name="Oh H.-M."/>
        </authorList>
    </citation>
    <scope>NUCLEOTIDE SEQUENCE</scope>
    <source>
        <strain evidence="1">20NA77.5</strain>
    </source>
</reference>
<proteinExistence type="predicted"/>
<evidence type="ECO:0000313" key="2">
    <source>
        <dbReference type="Proteomes" id="UP001181355"/>
    </source>
</evidence>
<name>A0ABY9RF93_9BURK</name>